<dbReference type="Proteomes" id="UP000053259">
    <property type="component" value="Unassembled WGS sequence"/>
</dbReference>
<keyword evidence="2 4" id="KW-0863">Zinc-finger</keyword>
<dbReference type="GO" id="GO:0005634">
    <property type="term" value="C:nucleus"/>
    <property type="evidence" value="ECO:0007669"/>
    <property type="project" value="TreeGrafter"/>
</dbReference>
<evidence type="ECO:0000256" key="4">
    <source>
        <dbReference type="PROSITE-ProRule" id="PRU00723"/>
    </source>
</evidence>
<dbReference type="SUPFAM" id="SSF90229">
    <property type="entry name" value="CCCH zinc finger"/>
    <property type="match status" value="2"/>
</dbReference>
<dbReference type="Gene3D" id="4.10.1000.10">
    <property type="entry name" value="Zinc finger, CCCH-type"/>
    <property type="match status" value="2"/>
</dbReference>
<dbReference type="SMART" id="SM00356">
    <property type="entry name" value="ZnF_C3H1"/>
    <property type="match status" value="5"/>
</dbReference>
<dbReference type="RefSeq" id="XP_016210913.1">
    <property type="nucleotide sequence ID" value="XM_016361338.1"/>
</dbReference>
<dbReference type="InterPro" id="IPR036855">
    <property type="entry name" value="Znf_CCCH_sf"/>
</dbReference>
<dbReference type="EMBL" id="KN847558">
    <property type="protein sequence ID" value="KIW01044.1"/>
    <property type="molecule type" value="Genomic_DNA"/>
</dbReference>
<protein>
    <recommendedName>
        <fullName evidence="6">C3H1-type domain-containing protein</fullName>
    </recommendedName>
</protein>
<sequence length="300" mass="33014">MASSPPAFGRGRGASHSYVYSPYGRGRGQGRGAVSLPPKPQQPKTDVPHPRFTIDGVTFELVKNGSKLHRITPLDDSLPTPLKHEIAGIKFYRTKGGNLLRHKEYLQLEEKQLARRTLCPKFTRTGHCSRDCRFNHDPSKVAVCKTFLHKRSCPAGSSCPLSHDLTPHRTPVCMFFARGNCTNDNCQYVHSMPKDGAIVCEAFARLGYCEAGENCPHLHVFECPDYANTGKCDKEDCHLPHVQRASQLRRLAGRGSSHGPSSNEHSDNDDLGPEATATFVGADAEASTAGFTQQADYIRI</sequence>
<dbReference type="OrthoDB" id="410307at2759"/>
<dbReference type="GeneID" id="27315531"/>
<dbReference type="PANTHER" id="PTHR46156:SF1">
    <property type="entry name" value="ZINC FINGER CCCH DOMAIN-CONTAINING PROTEIN 3"/>
    <property type="match status" value="1"/>
</dbReference>
<feature type="zinc finger region" description="C3H1-type" evidence="4">
    <location>
        <begin position="138"/>
        <end position="166"/>
    </location>
</feature>
<evidence type="ECO:0000256" key="2">
    <source>
        <dbReference type="ARBA" id="ARBA00022771"/>
    </source>
</evidence>
<gene>
    <name evidence="7" type="ORF">PV09_07558</name>
</gene>
<keyword evidence="8" id="KW-1185">Reference proteome</keyword>
<reference evidence="7 8" key="1">
    <citation type="submission" date="2015-01" db="EMBL/GenBank/DDBJ databases">
        <title>The Genome Sequence of Ochroconis gallopava CBS43764.</title>
        <authorList>
            <consortium name="The Broad Institute Genomics Platform"/>
            <person name="Cuomo C."/>
            <person name="de Hoog S."/>
            <person name="Gorbushina A."/>
            <person name="Stielow B."/>
            <person name="Teixiera M."/>
            <person name="Abouelleil A."/>
            <person name="Chapman S.B."/>
            <person name="Priest M."/>
            <person name="Young S.K."/>
            <person name="Wortman J."/>
            <person name="Nusbaum C."/>
            <person name="Birren B."/>
        </authorList>
    </citation>
    <scope>NUCLEOTIDE SEQUENCE [LARGE SCALE GENOMIC DNA]</scope>
    <source>
        <strain evidence="7 8">CBS 43764</strain>
    </source>
</reference>
<evidence type="ECO:0000259" key="6">
    <source>
        <dbReference type="PROSITE" id="PS50103"/>
    </source>
</evidence>
<dbReference type="AlphaFoldDB" id="A0A0D2API5"/>
<evidence type="ECO:0000313" key="7">
    <source>
        <dbReference type="EMBL" id="KIW01044.1"/>
    </source>
</evidence>
<feature type="domain" description="C3H1-type" evidence="6">
    <location>
        <begin position="167"/>
        <end position="193"/>
    </location>
</feature>
<feature type="zinc finger region" description="C3H1-type" evidence="4">
    <location>
        <begin position="194"/>
        <end position="222"/>
    </location>
</feature>
<dbReference type="VEuPathDB" id="FungiDB:PV09_07558"/>
<dbReference type="FunFam" id="4.10.1000.10:FF:000035">
    <property type="entry name" value="CCCH zinc finger protein, variant"/>
    <property type="match status" value="1"/>
</dbReference>
<feature type="region of interest" description="Disordered" evidence="5">
    <location>
        <begin position="251"/>
        <end position="275"/>
    </location>
</feature>
<keyword evidence="1 4" id="KW-0479">Metal-binding</keyword>
<dbReference type="InParanoid" id="A0A0D2API5"/>
<dbReference type="GO" id="GO:0008270">
    <property type="term" value="F:zinc ion binding"/>
    <property type="evidence" value="ECO:0007669"/>
    <property type="project" value="UniProtKB-KW"/>
</dbReference>
<feature type="domain" description="C3H1-type" evidence="6">
    <location>
        <begin position="194"/>
        <end position="222"/>
    </location>
</feature>
<organism evidence="7 8">
    <name type="scientific">Verruconis gallopava</name>
    <dbReference type="NCBI Taxonomy" id="253628"/>
    <lineage>
        <taxon>Eukaryota</taxon>
        <taxon>Fungi</taxon>
        <taxon>Dikarya</taxon>
        <taxon>Ascomycota</taxon>
        <taxon>Pezizomycotina</taxon>
        <taxon>Dothideomycetes</taxon>
        <taxon>Pleosporomycetidae</taxon>
        <taxon>Venturiales</taxon>
        <taxon>Sympoventuriaceae</taxon>
        <taxon>Verruconis</taxon>
    </lineage>
</organism>
<evidence type="ECO:0000313" key="8">
    <source>
        <dbReference type="Proteomes" id="UP000053259"/>
    </source>
</evidence>
<evidence type="ECO:0000256" key="5">
    <source>
        <dbReference type="SAM" id="MobiDB-lite"/>
    </source>
</evidence>
<name>A0A0D2API5_9PEZI</name>
<evidence type="ECO:0000256" key="1">
    <source>
        <dbReference type="ARBA" id="ARBA00022723"/>
    </source>
</evidence>
<proteinExistence type="predicted"/>
<feature type="zinc finger region" description="C3H1-type" evidence="4">
    <location>
        <begin position="167"/>
        <end position="193"/>
    </location>
</feature>
<dbReference type="InterPro" id="IPR000571">
    <property type="entry name" value="Znf_CCCH"/>
</dbReference>
<keyword evidence="3 4" id="KW-0862">Zinc</keyword>
<dbReference type="HOGENOM" id="CLU_883108_0_0_1"/>
<accession>A0A0D2API5</accession>
<dbReference type="STRING" id="253628.A0A0D2API5"/>
<feature type="domain" description="C3H1-type" evidence="6">
    <location>
        <begin position="138"/>
        <end position="166"/>
    </location>
</feature>
<dbReference type="PANTHER" id="PTHR46156">
    <property type="entry name" value="CCCH ZINGC FINGER"/>
    <property type="match status" value="1"/>
</dbReference>
<evidence type="ECO:0000256" key="3">
    <source>
        <dbReference type="ARBA" id="ARBA00022833"/>
    </source>
</evidence>
<feature type="region of interest" description="Disordered" evidence="5">
    <location>
        <begin position="1"/>
        <end position="50"/>
    </location>
</feature>
<dbReference type="PROSITE" id="PS50103">
    <property type="entry name" value="ZF_C3H1"/>
    <property type="match status" value="3"/>
</dbReference>